<sequence length="64" mass="7167">MMSECSYPCTISDCDGTASLTLDPAHYEGDQIVGDRLIYRCQGCAHIWDEHGRPMGLTEEQDDE</sequence>
<dbReference type="EMBL" id="JACSPY010000001">
    <property type="protein sequence ID" value="MBD8019367.1"/>
    <property type="molecule type" value="Genomic_DNA"/>
</dbReference>
<proteinExistence type="predicted"/>
<evidence type="ECO:0000313" key="2">
    <source>
        <dbReference type="Proteomes" id="UP000651517"/>
    </source>
</evidence>
<protein>
    <submittedName>
        <fullName evidence="1">Uncharacterized protein</fullName>
    </submittedName>
</protein>
<evidence type="ECO:0000313" key="1">
    <source>
        <dbReference type="EMBL" id="MBD8019367.1"/>
    </source>
</evidence>
<comment type="caution">
    <text evidence="1">The sequence shown here is derived from an EMBL/GenBank/DDBJ whole genome shotgun (WGS) entry which is preliminary data.</text>
</comment>
<accession>A0ABR8WQK9</accession>
<dbReference type="Proteomes" id="UP000651517">
    <property type="component" value="Unassembled WGS sequence"/>
</dbReference>
<keyword evidence="2" id="KW-1185">Reference proteome</keyword>
<reference evidence="1 2" key="1">
    <citation type="submission" date="2020-08" db="EMBL/GenBank/DDBJ databases">
        <title>A Genomic Blueprint of the Chicken Gut Microbiome.</title>
        <authorList>
            <person name="Gilroy R."/>
            <person name="Ravi A."/>
            <person name="Getino M."/>
            <person name="Pursley I."/>
            <person name="Horton D.L."/>
            <person name="Alikhan N.-F."/>
            <person name="Baker D."/>
            <person name="Gharbi K."/>
            <person name="Hall N."/>
            <person name="Watson M."/>
            <person name="Adriaenssens E.M."/>
            <person name="Foster-Nyarko E."/>
            <person name="Jarju S."/>
            <person name="Secka A."/>
            <person name="Antonio M."/>
            <person name="Oren A."/>
            <person name="Chaudhuri R."/>
            <person name="La Ragione R.M."/>
            <person name="Hildebrand F."/>
            <person name="Pallen M.J."/>
        </authorList>
    </citation>
    <scope>NUCLEOTIDE SEQUENCE [LARGE SCALE GENOMIC DNA]</scope>
    <source>
        <strain evidence="1 2">Re57</strain>
    </source>
</reference>
<organism evidence="1 2">
    <name type="scientific">Brevibacterium gallinarum</name>
    <dbReference type="NCBI Taxonomy" id="2762220"/>
    <lineage>
        <taxon>Bacteria</taxon>
        <taxon>Bacillati</taxon>
        <taxon>Actinomycetota</taxon>
        <taxon>Actinomycetes</taxon>
        <taxon>Micrococcales</taxon>
        <taxon>Brevibacteriaceae</taxon>
        <taxon>Brevibacterium</taxon>
    </lineage>
</organism>
<gene>
    <name evidence="1" type="ORF">H9634_01030</name>
</gene>
<name>A0ABR8WQK9_9MICO</name>